<dbReference type="RefSeq" id="WP_118449992.1">
    <property type="nucleotide sequence ID" value="NZ_CABJDM010000010.1"/>
</dbReference>
<dbReference type="Pfam" id="PF00534">
    <property type="entry name" value="Glycos_transf_1"/>
    <property type="match status" value="1"/>
</dbReference>
<dbReference type="PANTHER" id="PTHR46401">
    <property type="entry name" value="GLYCOSYLTRANSFERASE WBBK-RELATED"/>
    <property type="match status" value="1"/>
</dbReference>
<dbReference type="InterPro" id="IPR001296">
    <property type="entry name" value="Glyco_trans_1"/>
</dbReference>
<evidence type="ECO:0000313" key="3">
    <source>
        <dbReference type="EMBL" id="RHM42995.1"/>
    </source>
</evidence>
<evidence type="ECO:0000313" key="4">
    <source>
        <dbReference type="Proteomes" id="UP000286038"/>
    </source>
</evidence>
<accession>A0A415QI18</accession>
<dbReference type="CDD" id="cd03794">
    <property type="entry name" value="GT4_WbuB-like"/>
    <property type="match status" value="1"/>
</dbReference>
<comment type="caution">
    <text evidence="3">The sequence shown here is derived from an EMBL/GenBank/DDBJ whole genome shotgun (WGS) entry which is preliminary data.</text>
</comment>
<evidence type="ECO:0000256" key="1">
    <source>
        <dbReference type="ARBA" id="ARBA00022679"/>
    </source>
</evidence>
<protein>
    <submittedName>
        <fullName evidence="3">Glycosyltransferase WbuB</fullName>
    </submittedName>
</protein>
<gene>
    <name evidence="3" type="ORF">DWZ68_10175</name>
</gene>
<dbReference type="AlphaFoldDB" id="A0A415QI18"/>
<proteinExistence type="predicted"/>
<dbReference type="Proteomes" id="UP000286038">
    <property type="component" value="Unassembled WGS sequence"/>
</dbReference>
<reference evidence="3 4" key="1">
    <citation type="submission" date="2018-08" db="EMBL/GenBank/DDBJ databases">
        <title>A genome reference for cultivated species of the human gut microbiota.</title>
        <authorList>
            <person name="Zou Y."/>
            <person name="Xue W."/>
            <person name="Luo G."/>
        </authorList>
    </citation>
    <scope>NUCLEOTIDE SEQUENCE [LARGE SCALE GENOMIC DNA]</scope>
    <source>
        <strain evidence="3 4">AF34-33</strain>
    </source>
</reference>
<organism evidence="3 4">
    <name type="scientific">Butyricimonas virosa</name>
    <dbReference type="NCBI Taxonomy" id="544645"/>
    <lineage>
        <taxon>Bacteria</taxon>
        <taxon>Pseudomonadati</taxon>
        <taxon>Bacteroidota</taxon>
        <taxon>Bacteroidia</taxon>
        <taxon>Bacteroidales</taxon>
        <taxon>Odoribacteraceae</taxon>
        <taxon>Butyricimonas</taxon>
    </lineage>
</organism>
<feature type="domain" description="Glycosyl transferase family 1" evidence="2">
    <location>
        <begin position="198"/>
        <end position="354"/>
    </location>
</feature>
<dbReference type="GO" id="GO:0016757">
    <property type="term" value="F:glycosyltransferase activity"/>
    <property type="evidence" value="ECO:0007669"/>
    <property type="project" value="InterPro"/>
</dbReference>
<dbReference type="GO" id="GO:0009103">
    <property type="term" value="P:lipopolysaccharide biosynthetic process"/>
    <property type="evidence" value="ECO:0007669"/>
    <property type="project" value="TreeGrafter"/>
</dbReference>
<dbReference type="Gene3D" id="3.40.50.2000">
    <property type="entry name" value="Glycogen Phosphorylase B"/>
    <property type="match status" value="2"/>
</dbReference>
<evidence type="ECO:0000259" key="2">
    <source>
        <dbReference type="Pfam" id="PF00534"/>
    </source>
</evidence>
<name>A0A415QI18_9BACT</name>
<sequence length="375" mass="43024">MKSILIVNQSSGYLMVDIANAFVNSGKYDQVVLMAGNPEALVGLDKNVCVEKICKYNRKSLRRRFFSWVYGTIQVLFRVLFKYRSYELFLVSNPPTISFITLFCKNLYSTLIYDVYPDGIVSGGFVTRRNLLFRIWAKVTKKFYQNAQYIYTITEGMADRISQYCDRERIEIIPVWYSADLNPIDKVKNTFILEHGLQDKFIIMYSGNIGKGHNVKLLVSIAERMKEDDDVRFVIIGDGWEKKMIQDSIIEKSLKNVLLLPFQPFDKLAYSLSAADIAYISVEGRASTVCVPSKTFNFIKLSKPLLCVAETNSELAKLIQTYKNGRVFDPSDLDGIISFIKNLKDSVELREQYKVNVSVAKNVFSPNNAYQFIKR</sequence>
<dbReference type="PANTHER" id="PTHR46401:SF2">
    <property type="entry name" value="GLYCOSYLTRANSFERASE WBBK-RELATED"/>
    <property type="match status" value="1"/>
</dbReference>
<dbReference type="SUPFAM" id="SSF53756">
    <property type="entry name" value="UDP-Glycosyltransferase/glycogen phosphorylase"/>
    <property type="match status" value="1"/>
</dbReference>
<keyword evidence="1 3" id="KW-0808">Transferase</keyword>
<dbReference type="EMBL" id="QRPV01000010">
    <property type="protein sequence ID" value="RHM42995.1"/>
    <property type="molecule type" value="Genomic_DNA"/>
</dbReference>